<dbReference type="RefSeq" id="WP_309796486.1">
    <property type="nucleotide sequence ID" value="NZ_JAVDPW010000006.1"/>
</dbReference>
<proteinExistence type="predicted"/>
<keyword evidence="2" id="KW-1185">Reference proteome</keyword>
<sequence>MLVAFDWGTSSLRAWLLDATGAIRDEASAPLGILKVPGGDFDAVFRQVAGAWIESGATAAIASGMIGSRQGWAEAPYAGCPADEAALVAGLITVPTSLPVPLRIVPGVSRIDADGIPDVMRGEETQIIGDAPSTGRRLYVLPGTHSKWALAEDGRITWFASSMTGETFAVLAEHSILGRLMDGRAHDPAAFRRGLGVGATSGGGLLRRLFSARTLGLFGELDSKAIGAYLSGLLIGAEVADARATVAAATGAAPDSVTIVGGAELSARYAEAIDAAGLSSRIAPADTTVKGLWRIAKQAELV</sequence>
<dbReference type="EMBL" id="JAVDPW010000006">
    <property type="protein sequence ID" value="MDR6291363.1"/>
    <property type="molecule type" value="Genomic_DNA"/>
</dbReference>
<dbReference type="Proteomes" id="UP001262410">
    <property type="component" value="Unassembled WGS sequence"/>
</dbReference>
<evidence type="ECO:0000313" key="2">
    <source>
        <dbReference type="Proteomes" id="UP001262410"/>
    </source>
</evidence>
<dbReference type="Gene3D" id="3.30.420.300">
    <property type="entry name" value="2-keto-3-deoxy-galactonokinase, substrate binding domain"/>
    <property type="match status" value="1"/>
</dbReference>
<protein>
    <submittedName>
        <fullName evidence="1">2-dehydro-3-deoxygalactonokinase</fullName>
        <ecNumber evidence="1">2.7.1.58</ecNumber>
    </submittedName>
</protein>
<evidence type="ECO:0000313" key="1">
    <source>
        <dbReference type="EMBL" id="MDR6291363.1"/>
    </source>
</evidence>
<dbReference type="InterPro" id="IPR042257">
    <property type="entry name" value="DGOK_C"/>
</dbReference>
<accession>A0ABU1JRY6</accession>
<dbReference type="CDD" id="cd24012">
    <property type="entry name" value="ASKHA_NBD_KDGal-kinase"/>
    <property type="match status" value="1"/>
</dbReference>
<organism evidence="1 2">
    <name type="scientific">Inquilinus ginsengisoli</name>
    <dbReference type="NCBI Taxonomy" id="363840"/>
    <lineage>
        <taxon>Bacteria</taxon>
        <taxon>Pseudomonadati</taxon>
        <taxon>Pseudomonadota</taxon>
        <taxon>Alphaproteobacteria</taxon>
        <taxon>Rhodospirillales</taxon>
        <taxon>Rhodospirillaceae</taxon>
        <taxon>Inquilinus</taxon>
    </lineage>
</organism>
<dbReference type="GO" id="GO:0008671">
    <property type="term" value="F:2-dehydro-3-deoxygalactonokinase activity"/>
    <property type="evidence" value="ECO:0007669"/>
    <property type="project" value="UniProtKB-EC"/>
</dbReference>
<gene>
    <name evidence="1" type="ORF">E9232_003889</name>
</gene>
<dbReference type="Pfam" id="PF05035">
    <property type="entry name" value="DGOK"/>
    <property type="match status" value="1"/>
</dbReference>
<reference evidence="1 2" key="1">
    <citation type="submission" date="2023-07" db="EMBL/GenBank/DDBJ databases">
        <title>Sorghum-associated microbial communities from plants grown in Nebraska, USA.</title>
        <authorList>
            <person name="Schachtman D."/>
        </authorList>
    </citation>
    <scope>NUCLEOTIDE SEQUENCE [LARGE SCALE GENOMIC DNA]</scope>
    <source>
        <strain evidence="1 2">584</strain>
    </source>
</reference>
<dbReference type="EC" id="2.7.1.58" evidence="1"/>
<comment type="caution">
    <text evidence="1">The sequence shown here is derived from an EMBL/GenBank/DDBJ whole genome shotgun (WGS) entry which is preliminary data.</text>
</comment>
<keyword evidence="1" id="KW-0808">Transferase</keyword>
<dbReference type="InterPro" id="IPR042258">
    <property type="entry name" value="DGOK_N"/>
</dbReference>
<dbReference type="Gene3D" id="3.30.420.310">
    <property type="entry name" value="2-keto-3-deoxy-galactonokinase, C-terminal domain"/>
    <property type="match status" value="1"/>
</dbReference>
<dbReference type="InterPro" id="IPR007729">
    <property type="entry name" value="DGOK"/>
</dbReference>
<name>A0ABU1JRY6_9PROT</name>